<reference evidence="3" key="1">
    <citation type="submission" date="2022-07" db="EMBL/GenBank/DDBJ databases">
        <title>Genome Sequence of Xylaria arbuscula.</title>
        <authorList>
            <person name="Buettner E."/>
        </authorList>
    </citation>
    <scope>NUCLEOTIDE SEQUENCE</scope>
    <source>
        <strain evidence="3">VT107</strain>
    </source>
</reference>
<dbReference type="Gene3D" id="3.40.525.10">
    <property type="entry name" value="CRAL-TRIO lipid binding domain"/>
    <property type="match status" value="1"/>
</dbReference>
<dbReference type="AlphaFoldDB" id="A0A9W8NMB0"/>
<feature type="region of interest" description="Disordered" evidence="1">
    <location>
        <begin position="347"/>
        <end position="387"/>
    </location>
</feature>
<dbReference type="InterPro" id="IPR051026">
    <property type="entry name" value="PI/PC_transfer"/>
</dbReference>
<dbReference type="InterPro" id="IPR011074">
    <property type="entry name" value="CRAL/TRIO_N_dom"/>
</dbReference>
<evidence type="ECO:0000256" key="1">
    <source>
        <dbReference type="SAM" id="MobiDB-lite"/>
    </source>
</evidence>
<dbReference type="SMART" id="SM00516">
    <property type="entry name" value="SEC14"/>
    <property type="match status" value="1"/>
</dbReference>
<dbReference type="PANTHER" id="PTHR45657:SF20">
    <property type="entry name" value="CRAL_TRIO DOMAIN PROTEIN (AFU_ORTHOLOGUE AFUA_5G00680)"/>
    <property type="match status" value="1"/>
</dbReference>
<sequence length="408" mass="44535">MENGTVEGSTTGEPRASETGNGELKGPATGLTDKEQEGLQSFVKQCREAGLLDRPAGLSEEDTLDGLLDDATLLKFLAARSFDVPGALKQFKEAQAIRSSAKTSEAYDSIDIDDFEYLRGIYPHWSGQRTKRGLPICLLDAASLDGANLTKYRSYSASQNTCRAITSLDYLTRFALPLCNMMTDRPEPSKPVPGAVYLADIANASLRQAWALRGYAQSTSALLATCYPEVVDRIYVLNAPPFFPRIWAFLKGWFDPKTADKLVIVPPADVLSTLLKEIDIECIPERYGGKSRDEHGLVPLVSGLKELLGVDELPEGPIKWTMHEGKRTAVAVGVKGGEARREIIGPRNGVETPITEKDIPEKDAAETTSTEKTDTNKADIEKNVAEKDIEKSAIEISEIETRAIEVTA</sequence>
<dbReference type="PROSITE" id="PS50191">
    <property type="entry name" value="CRAL_TRIO"/>
    <property type="match status" value="1"/>
</dbReference>
<name>A0A9W8NMB0_9PEZI</name>
<dbReference type="InterPro" id="IPR001251">
    <property type="entry name" value="CRAL-TRIO_dom"/>
</dbReference>
<dbReference type="SUPFAM" id="SSF46938">
    <property type="entry name" value="CRAL/TRIO N-terminal domain"/>
    <property type="match status" value="1"/>
</dbReference>
<dbReference type="SMART" id="SM01100">
    <property type="entry name" value="CRAL_TRIO_N"/>
    <property type="match status" value="1"/>
</dbReference>
<feature type="compositionally biased region" description="Basic and acidic residues" evidence="1">
    <location>
        <begin position="354"/>
        <end position="387"/>
    </location>
</feature>
<feature type="domain" description="CRAL-TRIO" evidence="2">
    <location>
        <begin position="127"/>
        <end position="295"/>
    </location>
</feature>
<dbReference type="SUPFAM" id="SSF52087">
    <property type="entry name" value="CRAL/TRIO domain"/>
    <property type="match status" value="1"/>
</dbReference>
<dbReference type="Pfam" id="PF00650">
    <property type="entry name" value="CRAL_TRIO"/>
    <property type="match status" value="1"/>
</dbReference>
<dbReference type="InterPro" id="IPR036865">
    <property type="entry name" value="CRAL-TRIO_dom_sf"/>
</dbReference>
<organism evidence="3 4">
    <name type="scientific">Xylaria arbuscula</name>
    <dbReference type="NCBI Taxonomy" id="114810"/>
    <lineage>
        <taxon>Eukaryota</taxon>
        <taxon>Fungi</taxon>
        <taxon>Dikarya</taxon>
        <taxon>Ascomycota</taxon>
        <taxon>Pezizomycotina</taxon>
        <taxon>Sordariomycetes</taxon>
        <taxon>Xylariomycetidae</taxon>
        <taxon>Xylariales</taxon>
        <taxon>Xylariaceae</taxon>
        <taxon>Xylaria</taxon>
    </lineage>
</organism>
<comment type="caution">
    <text evidence="3">The sequence shown here is derived from an EMBL/GenBank/DDBJ whole genome shotgun (WGS) entry which is preliminary data.</text>
</comment>
<dbReference type="CDD" id="cd00170">
    <property type="entry name" value="SEC14"/>
    <property type="match status" value="1"/>
</dbReference>
<dbReference type="EMBL" id="JANPWZ010000053">
    <property type="protein sequence ID" value="KAJ3579828.1"/>
    <property type="molecule type" value="Genomic_DNA"/>
</dbReference>
<dbReference type="PANTHER" id="PTHR45657">
    <property type="entry name" value="CRAL-TRIO DOMAIN-CONTAINING PROTEIN YKL091C-RELATED"/>
    <property type="match status" value="1"/>
</dbReference>
<dbReference type="Proteomes" id="UP001148614">
    <property type="component" value="Unassembled WGS sequence"/>
</dbReference>
<feature type="compositionally biased region" description="Polar residues" evidence="1">
    <location>
        <begin position="1"/>
        <end position="12"/>
    </location>
</feature>
<accession>A0A9W8NMB0</accession>
<proteinExistence type="predicted"/>
<evidence type="ECO:0000313" key="3">
    <source>
        <dbReference type="EMBL" id="KAJ3579828.1"/>
    </source>
</evidence>
<keyword evidence="4" id="KW-1185">Reference proteome</keyword>
<dbReference type="Pfam" id="PF03765">
    <property type="entry name" value="CRAL_TRIO_N"/>
    <property type="match status" value="1"/>
</dbReference>
<evidence type="ECO:0000259" key="2">
    <source>
        <dbReference type="PROSITE" id="PS50191"/>
    </source>
</evidence>
<evidence type="ECO:0000313" key="4">
    <source>
        <dbReference type="Proteomes" id="UP001148614"/>
    </source>
</evidence>
<dbReference type="InterPro" id="IPR036273">
    <property type="entry name" value="CRAL/TRIO_N_dom_sf"/>
</dbReference>
<protein>
    <recommendedName>
        <fullName evidence="2">CRAL-TRIO domain-containing protein</fullName>
    </recommendedName>
</protein>
<dbReference type="Gene3D" id="1.10.8.20">
    <property type="entry name" value="N-terminal domain of phosphatidylinositol transfer protein sec14p"/>
    <property type="match status" value="1"/>
</dbReference>
<feature type="region of interest" description="Disordered" evidence="1">
    <location>
        <begin position="1"/>
        <end position="37"/>
    </location>
</feature>
<gene>
    <name evidence="3" type="ORF">NPX13_g733</name>
</gene>
<dbReference type="VEuPathDB" id="FungiDB:F4678DRAFT_27967"/>